<keyword evidence="1" id="KW-1133">Transmembrane helix</keyword>
<accession>A0A2U9IGX4</accession>
<dbReference type="KEGG" id="abri:DFR85_12585"/>
<feature type="transmembrane region" description="Helical" evidence="1">
    <location>
        <begin position="172"/>
        <end position="189"/>
    </location>
</feature>
<sequence length="226" mass="25830">MNALDLLIPIISLSVGIIPLFFVKRNFYLLILALGAYFVAIFSKQIIQLSFLGFFLTPSLPTYLAYGLQTAILETGFAYLFLHFKKNLPKDISYGFSYGVYLAFFENAILLGILYLPLYINNTFGFPSNLPLDTIALSYLLPHFLDRVSSLIFHTYIGFMSFLAISTKKITYFLLAMPFGMIDSLTAWWDLNHKPISYLEFAIIIFIINIISIFIMLYAKNAQNRV</sequence>
<dbReference type="AlphaFoldDB" id="A0A2U9IGX4"/>
<keyword evidence="1" id="KW-0812">Transmembrane</keyword>
<keyword evidence="1" id="KW-0472">Membrane</keyword>
<feature type="transmembrane region" description="Helical" evidence="1">
    <location>
        <begin position="201"/>
        <end position="219"/>
    </location>
</feature>
<name>A0A2U9IGX4_9CREN</name>
<feature type="transmembrane region" description="Helical" evidence="1">
    <location>
        <begin position="148"/>
        <end position="165"/>
    </location>
</feature>
<dbReference type="Proteomes" id="UP000248044">
    <property type="component" value="Chromosome"/>
</dbReference>
<feature type="transmembrane region" description="Helical" evidence="1">
    <location>
        <begin position="30"/>
        <end position="57"/>
    </location>
</feature>
<dbReference type="EMBL" id="CP029289">
    <property type="protein sequence ID" value="AWR95308.1"/>
    <property type="molecule type" value="Genomic_DNA"/>
</dbReference>
<dbReference type="OrthoDB" id="39725at2157"/>
<organism evidence="2 3">
    <name type="scientific">Acidianus brierleyi</name>
    <dbReference type="NCBI Taxonomy" id="41673"/>
    <lineage>
        <taxon>Archaea</taxon>
        <taxon>Thermoproteota</taxon>
        <taxon>Thermoprotei</taxon>
        <taxon>Sulfolobales</taxon>
        <taxon>Sulfolobaceae</taxon>
        <taxon>Acidianus</taxon>
    </lineage>
</organism>
<feature type="transmembrane region" description="Helical" evidence="1">
    <location>
        <begin position="6"/>
        <end position="23"/>
    </location>
</feature>
<dbReference type="RefSeq" id="WP_110271188.1">
    <property type="nucleotide sequence ID" value="NZ_CP029289.2"/>
</dbReference>
<keyword evidence="3" id="KW-1185">Reference proteome</keyword>
<evidence type="ECO:0000313" key="2">
    <source>
        <dbReference type="EMBL" id="AWR95308.1"/>
    </source>
</evidence>
<proteinExistence type="predicted"/>
<protein>
    <recommendedName>
        <fullName evidence="4">YhfC family intramembrane metalloprotease</fullName>
    </recommendedName>
</protein>
<evidence type="ECO:0000313" key="3">
    <source>
        <dbReference type="Proteomes" id="UP000248044"/>
    </source>
</evidence>
<evidence type="ECO:0008006" key="4">
    <source>
        <dbReference type="Google" id="ProtNLM"/>
    </source>
</evidence>
<evidence type="ECO:0000256" key="1">
    <source>
        <dbReference type="SAM" id="Phobius"/>
    </source>
</evidence>
<dbReference type="GeneID" id="36833007"/>
<reference evidence="2 3" key="1">
    <citation type="submission" date="2018-05" db="EMBL/GenBank/DDBJ databases">
        <title>Complete Genome Sequences of Extremely Thermoacidophilic, Metal-Mobilizing Type-Strain Members of the Archaeal Family Sulfolobaceae: Acidianus brierleyi DSM-1651T, Acidianus sulfidivorans DSM-18786T, Metallosphaera hakonensis DSM-7519T, and Metallosphaera prunae DSM-10039T.</title>
        <authorList>
            <person name="Counts J.A."/>
            <person name="Kelly R.M."/>
        </authorList>
    </citation>
    <scope>NUCLEOTIDE SEQUENCE [LARGE SCALE GENOMIC DNA]</scope>
    <source>
        <strain evidence="2 3">DSM 1651</strain>
    </source>
</reference>
<feature type="transmembrane region" description="Helical" evidence="1">
    <location>
        <begin position="63"/>
        <end position="82"/>
    </location>
</feature>
<gene>
    <name evidence="2" type="ORF">DFR85_12585</name>
</gene>
<feature type="transmembrane region" description="Helical" evidence="1">
    <location>
        <begin position="94"/>
        <end position="120"/>
    </location>
</feature>